<feature type="compositionally biased region" description="Basic and acidic residues" evidence="1">
    <location>
        <begin position="165"/>
        <end position="208"/>
    </location>
</feature>
<evidence type="ECO:0000313" key="4">
    <source>
        <dbReference type="Proteomes" id="UP000503096"/>
    </source>
</evidence>
<feature type="region of interest" description="Disordered" evidence="1">
    <location>
        <begin position="132"/>
        <end position="217"/>
    </location>
</feature>
<evidence type="ECO:0000256" key="2">
    <source>
        <dbReference type="SAM" id="SignalP"/>
    </source>
</evidence>
<evidence type="ECO:0000256" key="1">
    <source>
        <dbReference type="SAM" id="MobiDB-lite"/>
    </source>
</evidence>
<feature type="compositionally biased region" description="Polar residues" evidence="1">
    <location>
        <begin position="149"/>
        <end position="164"/>
    </location>
</feature>
<reference evidence="3 4" key="1">
    <citation type="submission" date="2020-04" db="EMBL/GenBank/DDBJ databases">
        <title>Usitatibacter rugosus gen. nov., sp. nov. and Usitatibacter palustris sp. nov., novel members of Usitatibacteraceae fam. nov. within the order Nitrosomonadales isolated from soil.</title>
        <authorList>
            <person name="Huber K.J."/>
            <person name="Neumann-Schaal M."/>
            <person name="Geppert A."/>
            <person name="Luckner M."/>
            <person name="Wanner G."/>
            <person name="Overmann J."/>
        </authorList>
    </citation>
    <scope>NUCLEOTIDE SEQUENCE [LARGE SCALE GENOMIC DNA]</scope>
    <source>
        <strain evidence="3 4">Swamp67</strain>
    </source>
</reference>
<proteinExistence type="predicted"/>
<dbReference type="AlphaFoldDB" id="A0A6M4H8B6"/>
<sequence length="217" mass="25170">MRAVIVALGLSFCALTPASAQLSVQIGINLPSYPQLVAVPGHPVYYAPQVHSNYFFYDGAYWVYERDNWYSSAWYNGPWGRVGPEAVPLYILRVPVRYYRHAPAYFSGWRRDAAPRWGEHWGPDWQRNRSGWNQWDRSSAPARAPLPSYQRQYAGNRYPQSEQQYEIRDRSYKYKSRDPDVQSHYRDSRGQQGQDHGRDNDRDREHGSQGKGHGKGG</sequence>
<dbReference type="EMBL" id="CP053073">
    <property type="protein sequence ID" value="QJR14953.1"/>
    <property type="molecule type" value="Genomic_DNA"/>
</dbReference>
<feature type="chain" id="PRO_5026670354" description="YXWGXW repeat-containing protein" evidence="2">
    <location>
        <begin position="21"/>
        <end position="217"/>
    </location>
</feature>
<dbReference type="InParanoid" id="A0A6M4H8B6"/>
<dbReference type="KEGG" id="upl:DSM104440_01768"/>
<accession>A0A6M4H8B6</accession>
<dbReference type="Proteomes" id="UP000503096">
    <property type="component" value="Chromosome"/>
</dbReference>
<keyword evidence="2" id="KW-0732">Signal</keyword>
<gene>
    <name evidence="3" type="ORF">DSM104440_01768</name>
</gene>
<keyword evidence="4" id="KW-1185">Reference proteome</keyword>
<feature type="signal peptide" evidence="2">
    <location>
        <begin position="1"/>
        <end position="20"/>
    </location>
</feature>
<evidence type="ECO:0000313" key="3">
    <source>
        <dbReference type="EMBL" id="QJR14953.1"/>
    </source>
</evidence>
<evidence type="ECO:0008006" key="5">
    <source>
        <dbReference type="Google" id="ProtNLM"/>
    </source>
</evidence>
<dbReference type="RefSeq" id="WP_171161812.1">
    <property type="nucleotide sequence ID" value="NZ_CP053073.1"/>
</dbReference>
<name>A0A6M4H8B6_9PROT</name>
<protein>
    <recommendedName>
        <fullName evidence="5">YXWGXW repeat-containing protein</fullName>
    </recommendedName>
</protein>
<organism evidence="3 4">
    <name type="scientific">Usitatibacter palustris</name>
    <dbReference type="NCBI Taxonomy" id="2732487"/>
    <lineage>
        <taxon>Bacteria</taxon>
        <taxon>Pseudomonadati</taxon>
        <taxon>Pseudomonadota</taxon>
        <taxon>Betaproteobacteria</taxon>
        <taxon>Nitrosomonadales</taxon>
        <taxon>Usitatibacteraceae</taxon>
        <taxon>Usitatibacter</taxon>
    </lineage>
</organism>